<evidence type="ECO:0000313" key="2">
    <source>
        <dbReference type="Proteomes" id="UP001497680"/>
    </source>
</evidence>
<protein>
    <submittedName>
        <fullName evidence="1">Ribosomal subunit 39S-domain-containing protein</fullName>
    </submittedName>
</protein>
<reference evidence="1 2" key="1">
    <citation type="journal article" date="2022" name="New Phytol.">
        <title>Ecological generalism drives hyperdiversity of secondary metabolite gene clusters in xylarialean endophytes.</title>
        <authorList>
            <person name="Franco M.E.E."/>
            <person name="Wisecaver J.H."/>
            <person name="Arnold A.E."/>
            <person name="Ju Y.M."/>
            <person name="Slot J.C."/>
            <person name="Ahrendt S."/>
            <person name="Moore L.P."/>
            <person name="Eastman K.E."/>
            <person name="Scott K."/>
            <person name="Konkel Z."/>
            <person name="Mondo S.J."/>
            <person name="Kuo A."/>
            <person name="Hayes R.D."/>
            <person name="Haridas S."/>
            <person name="Andreopoulos B."/>
            <person name="Riley R."/>
            <person name="LaButti K."/>
            <person name="Pangilinan J."/>
            <person name="Lipzen A."/>
            <person name="Amirebrahimi M."/>
            <person name="Yan J."/>
            <person name="Adam C."/>
            <person name="Keymanesh K."/>
            <person name="Ng V."/>
            <person name="Louie K."/>
            <person name="Northen T."/>
            <person name="Drula E."/>
            <person name="Henrissat B."/>
            <person name="Hsieh H.M."/>
            <person name="Youens-Clark K."/>
            <person name="Lutzoni F."/>
            <person name="Miadlikowska J."/>
            <person name="Eastwood D.C."/>
            <person name="Hamelin R.C."/>
            <person name="Grigoriev I.V."/>
            <person name="U'Ren J.M."/>
        </authorList>
    </citation>
    <scope>NUCLEOTIDE SEQUENCE [LARGE SCALE GENOMIC DNA]</scope>
    <source>
        <strain evidence="1 2">ER1909</strain>
    </source>
</reference>
<organism evidence="1 2">
    <name type="scientific">Hypoxylon rubiginosum</name>
    <dbReference type="NCBI Taxonomy" id="110542"/>
    <lineage>
        <taxon>Eukaryota</taxon>
        <taxon>Fungi</taxon>
        <taxon>Dikarya</taxon>
        <taxon>Ascomycota</taxon>
        <taxon>Pezizomycotina</taxon>
        <taxon>Sordariomycetes</taxon>
        <taxon>Xylariomycetidae</taxon>
        <taxon>Xylariales</taxon>
        <taxon>Hypoxylaceae</taxon>
        <taxon>Hypoxylon</taxon>
    </lineage>
</organism>
<dbReference type="Proteomes" id="UP001497680">
    <property type="component" value="Unassembled WGS sequence"/>
</dbReference>
<keyword evidence="2" id="KW-1185">Reference proteome</keyword>
<accession>A0ACC0CPX0</accession>
<proteinExistence type="predicted"/>
<name>A0ACC0CPX0_9PEZI</name>
<gene>
    <name evidence="1" type="ORF">F4821DRAFT_263822</name>
</gene>
<comment type="caution">
    <text evidence="1">The sequence shown here is derived from an EMBL/GenBank/DDBJ whole genome shotgun (WGS) entry which is preliminary data.</text>
</comment>
<evidence type="ECO:0000313" key="1">
    <source>
        <dbReference type="EMBL" id="KAI6082516.1"/>
    </source>
</evidence>
<sequence length="390" mass="43416">MRRISRLRRPSGLYSSSTRSPVLPSTSQCHPQPIASQTAPASLRGPAPATLQNHTFTRFYSADRQPVPQSLSTVTEESRGEELGELNEEGLEAVEHPYAYTYVPPPQRSHAERLDEVSDPSYIPAITADGLETVGGLGNWWDKQGHWSNDFVGFKPSQKVLDPAVIEAAVRQAVIEAIALRQAGREDELVRAWPIRADKLDRLMEVSIHVEEDGAVSLTGDVSLVLEALNQESQPNFANESTTDGFLDKSVLSAEKAQEWKDIWGHGWKAASLSDPRIKFAVTKRVFQLTGQLVLDHQLSSVTDVRSLLHVVQKPPKPKTVTQEIQERRQDLVQLPNVSVATKRITRGDREKAVGRFKLIEEELKKRDLPLVGHGFARKNRELSQLKGGI</sequence>
<dbReference type="EMBL" id="MU394369">
    <property type="protein sequence ID" value="KAI6082516.1"/>
    <property type="molecule type" value="Genomic_DNA"/>
</dbReference>